<feature type="site" description="Important for catalytic activity" evidence="12">
    <location>
        <position position="70"/>
    </location>
</feature>
<evidence type="ECO:0000256" key="10">
    <source>
        <dbReference type="PIRNR" id="PIRNR000159"/>
    </source>
</evidence>
<dbReference type="InterPro" id="IPR019456">
    <property type="entry name" value="Pyrv-flavodox_OxRtase_EKR"/>
</dbReference>
<feature type="binding site" evidence="13">
    <location>
        <position position="759"/>
    </location>
    <ligand>
        <name>[4Fe-4S] cluster</name>
        <dbReference type="ChEBI" id="CHEBI:49883"/>
        <label>2</label>
    </ligand>
</feature>
<gene>
    <name evidence="16" type="ORF">ABT57_04570</name>
</gene>
<feature type="binding site" evidence="13">
    <location>
        <position position="766"/>
    </location>
    <ligand>
        <name>[4Fe-4S] cluster</name>
        <dbReference type="ChEBI" id="CHEBI:49883"/>
        <label>1</label>
    </ligand>
</feature>
<keyword evidence="3 13" id="KW-0004">4Fe-4S</keyword>
<dbReference type="FunFam" id="3.40.920.10:FF:000001">
    <property type="entry name" value="Pyruvate:ferredoxin (Flavodoxin) oxidoreductase"/>
    <property type="match status" value="1"/>
</dbReference>
<feature type="binding site" evidence="13">
    <location>
        <position position="834"/>
    </location>
    <ligand>
        <name>[4Fe-4S] cluster</name>
        <dbReference type="ChEBI" id="CHEBI:49883"/>
        <label>3</label>
    </ligand>
</feature>
<dbReference type="CDD" id="cd03377">
    <property type="entry name" value="TPP_PFOR_PNO"/>
    <property type="match status" value="1"/>
</dbReference>
<dbReference type="InterPro" id="IPR011766">
    <property type="entry name" value="TPP_enzyme_TPP-bd"/>
</dbReference>
<dbReference type="PIRSF" id="PIRSF000159">
    <property type="entry name" value="NifJ"/>
    <property type="match status" value="1"/>
</dbReference>
<dbReference type="GO" id="GO:0051539">
    <property type="term" value="F:4 iron, 4 sulfur cluster binding"/>
    <property type="evidence" value="ECO:0007669"/>
    <property type="project" value="UniProtKB-KW"/>
</dbReference>
<dbReference type="PROSITE" id="PS00198">
    <property type="entry name" value="4FE4S_FER_1"/>
    <property type="match status" value="2"/>
</dbReference>
<comment type="cofactor">
    <cofactor evidence="13">
        <name>[4Fe-4S] cluster</name>
        <dbReference type="ChEBI" id="CHEBI:49883"/>
    </cofactor>
    <text evidence="13">Binds 3 [4Fe-4S] clusters per subunit.</text>
</comment>
<keyword evidence="4 13" id="KW-0479">Metal-binding</keyword>
<feature type="binding site" evidence="13">
    <location>
        <position position="756"/>
    </location>
    <ligand>
        <name>[4Fe-4S] cluster</name>
        <dbReference type="ChEBI" id="CHEBI:49883"/>
        <label>2</label>
    </ligand>
</feature>
<dbReference type="Pfam" id="PF17147">
    <property type="entry name" value="PFOR_II"/>
    <property type="match status" value="1"/>
</dbReference>
<dbReference type="InterPro" id="IPR037112">
    <property type="entry name" value="Pyrv-flavodox_OxR_EKR_sf"/>
</dbReference>
<feature type="binding site" evidence="13">
    <location>
        <position position="1092"/>
    </location>
    <ligand>
        <name>[4Fe-4S] cluster</name>
        <dbReference type="ChEBI" id="CHEBI:49883"/>
        <label>3</label>
    </ligand>
</feature>
<feature type="binding site" evidence="11">
    <location>
        <position position="70"/>
    </location>
    <ligand>
        <name>thiamine diphosphate</name>
        <dbReference type="ChEBI" id="CHEBI:58937"/>
    </ligand>
</feature>
<evidence type="ECO:0000313" key="17">
    <source>
        <dbReference type="Proteomes" id="UP000035909"/>
    </source>
</evidence>
<dbReference type="CDD" id="cd07034">
    <property type="entry name" value="TPP_PYR_PFOR_IOR-alpha_like"/>
    <property type="match status" value="1"/>
</dbReference>
<keyword evidence="17" id="KW-1185">Reference proteome</keyword>
<dbReference type="OrthoDB" id="9794954at2"/>
<dbReference type="FunFam" id="3.30.70.20:FF:000022">
    <property type="entry name" value="Pyruvate:ferredoxin (Flavodoxin) oxidoreductase"/>
    <property type="match status" value="1"/>
</dbReference>
<feature type="region of interest" description="Disordered" evidence="14">
    <location>
        <begin position="1185"/>
        <end position="1213"/>
    </location>
</feature>
<evidence type="ECO:0000256" key="11">
    <source>
        <dbReference type="PIRSR" id="PIRSR000159-1"/>
    </source>
</evidence>
<feature type="compositionally biased region" description="Polar residues" evidence="14">
    <location>
        <begin position="1199"/>
        <end position="1213"/>
    </location>
</feature>
<keyword evidence="6 10" id="KW-0560">Oxidoreductase</keyword>
<protein>
    <recommendedName>
        <fullName evidence="10">Pyruvate-flavodoxin oxidoreductase</fullName>
        <ecNumber evidence="10">1.2.7.-</ecNumber>
    </recommendedName>
</protein>
<feature type="binding site" evidence="13">
    <location>
        <position position="862"/>
    </location>
    <ligand>
        <name>[4Fe-4S] cluster</name>
        <dbReference type="ChEBI" id="CHEBI:49883"/>
        <label>3</label>
    </ligand>
</feature>
<dbReference type="PANTHER" id="PTHR32154">
    <property type="entry name" value="PYRUVATE-FLAVODOXIN OXIDOREDUCTASE-RELATED"/>
    <property type="match status" value="1"/>
</dbReference>
<feature type="binding site" evidence="13">
    <location>
        <position position="703"/>
    </location>
    <ligand>
        <name>[4Fe-4S] cluster</name>
        <dbReference type="ChEBI" id="CHEBI:49883"/>
        <label>1</label>
    </ligand>
</feature>
<dbReference type="GO" id="GO:0022900">
    <property type="term" value="P:electron transport chain"/>
    <property type="evidence" value="ECO:0007669"/>
    <property type="project" value="InterPro"/>
</dbReference>
<dbReference type="GO" id="GO:0006979">
    <property type="term" value="P:response to oxidative stress"/>
    <property type="evidence" value="ECO:0007669"/>
    <property type="project" value="TreeGrafter"/>
</dbReference>
<dbReference type="PROSITE" id="PS51379">
    <property type="entry name" value="4FE4S_FER_2"/>
    <property type="match status" value="2"/>
</dbReference>
<dbReference type="InterPro" id="IPR019752">
    <property type="entry name" value="Pyrv/ketoisovalerate_OxRed_cat"/>
</dbReference>
<dbReference type="InterPro" id="IPR033412">
    <property type="entry name" value="PFOR_II"/>
</dbReference>
<evidence type="ECO:0000256" key="7">
    <source>
        <dbReference type="ARBA" id="ARBA00023004"/>
    </source>
</evidence>
<dbReference type="Gene3D" id="3.30.70.20">
    <property type="match status" value="1"/>
</dbReference>
<feature type="binding site" evidence="11">
    <location>
        <begin position="1012"/>
        <end position="1017"/>
    </location>
    <ligand>
        <name>thiamine diphosphate</name>
        <dbReference type="ChEBI" id="CHEBI:58937"/>
    </ligand>
</feature>
<evidence type="ECO:0000256" key="1">
    <source>
        <dbReference type="ARBA" id="ARBA00009032"/>
    </source>
</evidence>
<evidence type="ECO:0000256" key="14">
    <source>
        <dbReference type="SAM" id="MobiDB-lite"/>
    </source>
</evidence>
<dbReference type="Pfam" id="PF12838">
    <property type="entry name" value="Fer4_7"/>
    <property type="match status" value="1"/>
</dbReference>
<dbReference type="SMART" id="SM00890">
    <property type="entry name" value="EKR"/>
    <property type="match status" value="1"/>
</dbReference>
<dbReference type="SUPFAM" id="SSF53323">
    <property type="entry name" value="Pyruvate-ferredoxin oxidoreductase, PFOR, domain III"/>
    <property type="match status" value="1"/>
</dbReference>
<feature type="site" description="Important for catalytic activity" evidence="12">
    <location>
        <position position="120"/>
    </location>
</feature>
<sequence length="1213" mass="131999">MIPANPSTPVFVTIDGNEAAASVAYRCNEVIGIYPITPSSPMSEACEQWESQGRENLWGQVPRVIEMQSEGGAAGAVHGALMAGALATTFTSSQGLLLKIPNMYKIAGELTPFVMHVAARTLATHALSIFGDHSDVMAVRQTGFAMLAAGSVQQAHDFALISQAATLASRIPFVHFFDGFRTSHEINKIAFIDDHTLQAMIDPAHVEAFHQRGLTPDAPSLRGTAQNPDTFFQAREAANVFYQACPDVVADCMTQFGRLTGRFYQPFTYHGDPAATDIIIVMGSASAAVQQAVAFLNQQGHAVGVLTVHLYRPFSLKHFIDALPATIKRIAVLDRTKEPGATGEPLYQDVCAALQQACRQSQYPHLPDIVGGRYGLSSKEFTPAHAARVFEALKTGTLHQSFTVGIQDDITHLSLPQPVKPLREPESRFRALFYGLGADGTVSANKNTLKILGEHTPLHTQGYFVYDSKKSGGVTVSHLRIDSVPVEAPYLIEQAEFIACHQFEFIHKLAMFEKAAPQATLLLNSPYPADQVWQHLPREVQSTIIDKQLRLYVIDAVSLARQLGLKNRINTVMQAAFFALSELLPIDTALSALKAAISRSYSKRGPAIVDANHAAVDATVARLAQVAIPEQASAAHSRPPVVSPDAPAFIQQVTALMMADKGDLLPVSAFPVDGKWPTATSQWEKRNIAQEIPVWEADLCTQCNICTLVCPHAAIRAKAVAPGELSEAPAGFKHTDYKQRDFKGQAYTLQVSPMDCTGCNLCTEACPASEPSPEPGQLVRKALNMSAKAPQQTEQQRHFAYFQTLPELKRIDIKRIDARSSQLLQPLFEFSGACSGCGETSYIKLLTQLFGDRLLIANATGCSSIYGGNLPTTPYSTDSQGRGPAWANSLFEDNAEFGLGMRLALNSKRDRALSLLSDSQALLPEELATQIRQDAFDSSEAAVIRQRQNLSTLKEYLAENAETDALLARSDDLVAKSNWIVGGDGWAYDIGFGGLDHVLAGSDNVNVLVMDTQGYSNTGGQQSKATPTGAIAKFASQGKTSDGKDLAVHMMMHGNVYVAKIALGANMNQAVKALQEAEAYPGPSLVIAYSPCITHGYDMAEGVSHQQLMVETGLWPLFRFDPRRLDKGRAALQLDSKPPKQDVEALVSREARFTQLQRKHPERYAQSLSQLRRQVAHKQRLLAQLADWTPLEPEKPAETTPSIPTRQPAPHQQ</sequence>
<dbReference type="InterPro" id="IPR009014">
    <property type="entry name" value="Transketo_C/PFOR_II"/>
</dbReference>
<evidence type="ECO:0000256" key="5">
    <source>
        <dbReference type="ARBA" id="ARBA00022982"/>
    </source>
</evidence>
<evidence type="ECO:0000256" key="9">
    <source>
        <dbReference type="ARBA" id="ARBA00048963"/>
    </source>
</evidence>
<evidence type="ECO:0000256" key="2">
    <source>
        <dbReference type="ARBA" id="ARBA00022448"/>
    </source>
</evidence>
<keyword evidence="7 13" id="KW-0408">Iron</keyword>
<dbReference type="EMBL" id="LDOU01000005">
    <property type="protein sequence ID" value="KLV10911.1"/>
    <property type="molecule type" value="Genomic_DNA"/>
</dbReference>
<dbReference type="Proteomes" id="UP000035909">
    <property type="component" value="Unassembled WGS sequence"/>
</dbReference>
<dbReference type="GO" id="GO:0044281">
    <property type="term" value="P:small molecule metabolic process"/>
    <property type="evidence" value="ECO:0007669"/>
    <property type="project" value="UniProtKB-ARBA"/>
</dbReference>
<evidence type="ECO:0000256" key="6">
    <source>
        <dbReference type="ARBA" id="ARBA00023002"/>
    </source>
</evidence>
<keyword evidence="8 13" id="KW-0411">Iron-sulfur</keyword>
<dbReference type="Pfam" id="PF10371">
    <property type="entry name" value="EKR"/>
    <property type="match status" value="1"/>
</dbReference>
<dbReference type="GO" id="GO:0016903">
    <property type="term" value="F:oxidoreductase activity, acting on the aldehyde or oxo group of donors"/>
    <property type="evidence" value="ECO:0007669"/>
    <property type="project" value="InterPro"/>
</dbReference>
<feature type="binding site" evidence="13">
    <location>
        <position position="700"/>
    </location>
    <ligand>
        <name>[4Fe-4S] cluster</name>
        <dbReference type="ChEBI" id="CHEBI:49883"/>
        <label>1</label>
    </ligand>
</feature>
<comment type="caution">
    <text evidence="16">The sequence shown here is derived from an EMBL/GenBank/DDBJ whole genome shotgun (WGS) entry which is preliminary data.</text>
</comment>
<dbReference type="InterPro" id="IPR017896">
    <property type="entry name" value="4Fe4S_Fe-S-bd"/>
</dbReference>
<evidence type="ECO:0000259" key="15">
    <source>
        <dbReference type="PROSITE" id="PS51379"/>
    </source>
</evidence>
<organism evidence="16 17">
    <name type="scientific">Photobacterium ganghwense</name>
    <dbReference type="NCBI Taxonomy" id="320778"/>
    <lineage>
        <taxon>Bacteria</taxon>
        <taxon>Pseudomonadati</taxon>
        <taxon>Pseudomonadota</taxon>
        <taxon>Gammaproteobacteria</taxon>
        <taxon>Vibrionales</taxon>
        <taxon>Vibrionaceae</taxon>
        <taxon>Photobacterium</taxon>
    </lineage>
</organism>
<dbReference type="STRING" id="320778.ABT57_04570"/>
<feature type="binding site" evidence="13">
    <location>
        <position position="710"/>
    </location>
    <ligand>
        <name>[4Fe-4S] cluster</name>
        <dbReference type="ChEBI" id="CHEBI:49883"/>
        <label>2</label>
    </ligand>
</feature>
<dbReference type="Gene3D" id="4.10.780.10">
    <property type="entry name" value="Pyruvate-flavodoxin oxidoreductase, EKR domain"/>
    <property type="match status" value="1"/>
</dbReference>
<dbReference type="FunFam" id="3.40.50.970:FF:000012">
    <property type="entry name" value="Pyruvate:ferredoxin (Flavodoxin) oxidoreductase"/>
    <property type="match status" value="1"/>
</dbReference>
<reference evidence="16 17" key="1">
    <citation type="submission" date="2015-05" db="EMBL/GenBank/DDBJ databases">
        <title>Photobacterium galathea sp. nov.</title>
        <authorList>
            <person name="Machado H."/>
            <person name="Gram L."/>
        </authorList>
    </citation>
    <scope>NUCLEOTIDE SEQUENCE [LARGE SCALE GENOMIC DNA]</scope>
    <source>
        <strain evidence="16 17">DSM 22954</strain>
    </source>
</reference>
<dbReference type="InterPro" id="IPR002880">
    <property type="entry name" value="Pyrv_Fd/Flavodoxin_OxRdtase_N"/>
</dbReference>
<feature type="binding site" evidence="13">
    <location>
        <position position="837"/>
    </location>
    <ligand>
        <name>[4Fe-4S] cluster</name>
        <dbReference type="ChEBI" id="CHEBI:49883"/>
        <label>3</label>
    </ligand>
</feature>
<dbReference type="PANTHER" id="PTHR32154:SF0">
    <property type="entry name" value="PYRUVATE-FLAVODOXIN OXIDOREDUCTASE-RELATED"/>
    <property type="match status" value="1"/>
</dbReference>
<feature type="binding site" evidence="13">
    <location>
        <position position="706"/>
    </location>
    <ligand>
        <name>[4Fe-4S] cluster</name>
        <dbReference type="ChEBI" id="CHEBI:49883"/>
        <label>1</label>
    </ligand>
</feature>
<dbReference type="InterPro" id="IPR050722">
    <property type="entry name" value="Pyruvate:ferred/Flavod_OxRd"/>
</dbReference>
<dbReference type="GO" id="GO:0005506">
    <property type="term" value="F:iron ion binding"/>
    <property type="evidence" value="ECO:0007669"/>
    <property type="project" value="InterPro"/>
</dbReference>
<dbReference type="InterPro" id="IPR017900">
    <property type="entry name" value="4Fe4S_Fe_S_CS"/>
</dbReference>
<dbReference type="Pfam" id="PF01855">
    <property type="entry name" value="POR_N"/>
    <property type="match status" value="1"/>
</dbReference>
<keyword evidence="5 10" id="KW-0249">Electron transport</keyword>
<evidence type="ECO:0000313" key="16">
    <source>
        <dbReference type="EMBL" id="KLV10911.1"/>
    </source>
</evidence>
<dbReference type="SUPFAM" id="SSF52922">
    <property type="entry name" value="TK C-terminal domain-like"/>
    <property type="match status" value="1"/>
</dbReference>
<dbReference type="GO" id="GO:0030976">
    <property type="term" value="F:thiamine pyrophosphate binding"/>
    <property type="evidence" value="ECO:0007669"/>
    <property type="project" value="InterPro"/>
</dbReference>
<dbReference type="Pfam" id="PF01558">
    <property type="entry name" value="POR"/>
    <property type="match status" value="1"/>
</dbReference>
<dbReference type="SUPFAM" id="SSF46548">
    <property type="entry name" value="alpha-helical ferredoxin"/>
    <property type="match status" value="1"/>
</dbReference>
<dbReference type="Gene3D" id="3.40.50.920">
    <property type="match status" value="1"/>
</dbReference>
<dbReference type="Pfam" id="PF02775">
    <property type="entry name" value="TPP_enzyme_C"/>
    <property type="match status" value="1"/>
</dbReference>
<dbReference type="PATRIC" id="fig|320778.3.peg.983"/>
<feature type="binding site" evidence="11">
    <location>
        <begin position="983"/>
        <end position="986"/>
    </location>
    <ligand>
        <name>thiamine diphosphate</name>
        <dbReference type="ChEBI" id="CHEBI:58937"/>
    </ligand>
</feature>
<evidence type="ECO:0000256" key="3">
    <source>
        <dbReference type="ARBA" id="ARBA00022485"/>
    </source>
</evidence>
<feature type="domain" description="4Fe-4S ferredoxin-type" evidence="15">
    <location>
        <begin position="747"/>
        <end position="776"/>
    </location>
</feature>
<accession>A0A0J1HH10</accession>
<evidence type="ECO:0000256" key="13">
    <source>
        <dbReference type="PIRSR" id="PIRSR000159-50"/>
    </source>
</evidence>
<dbReference type="InterPro" id="IPR002869">
    <property type="entry name" value="Pyrv_flavodox_OxRed_cen"/>
</dbReference>
<dbReference type="NCBIfam" id="TIGR02176">
    <property type="entry name" value="pyruv_ox_red"/>
    <property type="match status" value="1"/>
</dbReference>
<feature type="binding site" evidence="11">
    <location>
        <position position="862"/>
    </location>
    <ligand>
        <name>thiamine diphosphate</name>
        <dbReference type="ChEBI" id="CHEBI:58937"/>
    </ligand>
</feature>
<keyword evidence="2 10" id="KW-0813">Transport</keyword>
<evidence type="ECO:0000256" key="4">
    <source>
        <dbReference type="ARBA" id="ARBA00022723"/>
    </source>
</evidence>
<keyword evidence="16" id="KW-0670">Pyruvate</keyword>
<name>A0A0J1HH10_9GAMM</name>
<dbReference type="InterPro" id="IPR011895">
    <property type="entry name" value="Pyrv_flavodox_OxRed"/>
</dbReference>
<dbReference type="Gene3D" id="3.40.50.970">
    <property type="match status" value="2"/>
</dbReference>
<feature type="site" description="Important for catalytic activity" evidence="12">
    <location>
        <position position="37"/>
    </location>
</feature>
<comment type="catalytic activity">
    <reaction evidence="9 10">
        <text>oxidized [flavodoxin] + pyruvate + CoA + 2 H(+) = reduced [flavodoxin] + acetyl-CoA + CO2</text>
        <dbReference type="Rhea" id="RHEA:44140"/>
        <dbReference type="Rhea" id="RHEA-COMP:10622"/>
        <dbReference type="Rhea" id="RHEA-COMP:10623"/>
        <dbReference type="ChEBI" id="CHEBI:15361"/>
        <dbReference type="ChEBI" id="CHEBI:15378"/>
        <dbReference type="ChEBI" id="CHEBI:16526"/>
        <dbReference type="ChEBI" id="CHEBI:57287"/>
        <dbReference type="ChEBI" id="CHEBI:57288"/>
        <dbReference type="ChEBI" id="CHEBI:57618"/>
        <dbReference type="ChEBI" id="CHEBI:58210"/>
    </reaction>
</comment>
<dbReference type="FunFam" id="3.40.50.920:FF:000007">
    <property type="entry name" value="Pyruvate:ferredoxin (Flavodoxin) oxidoreductase"/>
    <property type="match status" value="1"/>
</dbReference>
<feature type="binding site" evidence="11">
    <location>
        <position position="120"/>
    </location>
    <ligand>
        <name>pyruvate</name>
        <dbReference type="ChEBI" id="CHEBI:15361"/>
    </ligand>
</feature>
<dbReference type="Gene3D" id="3.40.920.10">
    <property type="entry name" value="Pyruvate-ferredoxin oxidoreductase, PFOR, domain III"/>
    <property type="match status" value="1"/>
</dbReference>
<evidence type="ECO:0000256" key="8">
    <source>
        <dbReference type="ARBA" id="ARBA00023014"/>
    </source>
</evidence>
<feature type="binding site" evidence="13">
    <location>
        <position position="762"/>
    </location>
    <ligand>
        <name>[4Fe-4S] cluster</name>
        <dbReference type="ChEBI" id="CHEBI:49883"/>
        <label>2</label>
    </ligand>
</feature>
<feature type="domain" description="4Fe-4S ferredoxin-type" evidence="15">
    <location>
        <begin position="691"/>
        <end position="720"/>
    </location>
</feature>
<comment type="function">
    <text evidence="10">Oxidoreductase required for the transfer of electrons from pyruvate to flavodoxin.</text>
</comment>
<feature type="binding site" evidence="11">
    <location>
        <position position="37"/>
    </location>
    <ligand>
        <name>pyruvate</name>
        <dbReference type="ChEBI" id="CHEBI:15361"/>
    </ligand>
</feature>
<dbReference type="InterPro" id="IPR029061">
    <property type="entry name" value="THDP-binding"/>
</dbReference>
<dbReference type="FunFam" id="3.40.50.970:FF:000047">
    <property type="entry name" value="Probable pyruvate-flavodoxin oxidoreductase"/>
    <property type="match status" value="1"/>
</dbReference>
<proteinExistence type="inferred from homology"/>
<dbReference type="EC" id="1.2.7.-" evidence="10"/>
<dbReference type="AlphaFoldDB" id="A0A0J1HH10"/>
<evidence type="ECO:0000256" key="12">
    <source>
        <dbReference type="PIRSR" id="PIRSR000159-2"/>
    </source>
</evidence>
<feature type="binding site" evidence="11">
    <location>
        <position position="839"/>
    </location>
    <ligand>
        <name>thiamine diphosphate</name>
        <dbReference type="ChEBI" id="CHEBI:58937"/>
    </ligand>
</feature>
<dbReference type="SUPFAM" id="SSF52518">
    <property type="entry name" value="Thiamin diphosphate-binding fold (THDP-binding)"/>
    <property type="match status" value="2"/>
</dbReference>
<feature type="site" description="Important for catalytic activity" evidence="12">
    <location>
        <position position="1017"/>
    </location>
</feature>
<comment type="similarity">
    <text evidence="1 10">Belongs to the pyruvate:ferredoxin/flavodoxin oxidoreductase family.</text>
</comment>